<organism evidence="1 2">
    <name type="scientific">Malus domestica</name>
    <name type="common">Apple</name>
    <name type="synonym">Pyrus malus</name>
    <dbReference type="NCBI Taxonomy" id="3750"/>
    <lineage>
        <taxon>Eukaryota</taxon>
        <taxon>Viridiplantae</taxon>
        <taxon>Streptophyta</taxon>
        <taxon>Embryophyta</taxon>
        <taxon>Tracheophyta</taxon>
        <taxon>Spermatophyta</taxon>
        <taxon>Magnoliopsida</taxon>
        <taxon>eudicotyledons</taxon>
        <taxon>Gunneridae</taxon>
        <taxon>Pentapetalae</taxon>
        <taxon>rosids</taxon>
        <taxon>fabids</taxon>
        <taxon>Rosales</taxon>
        <taxon>Rosaceae</taxon>
        <taxon>Amygdaloideae</taxon>
        <taxon>Maleae</taxon>
        <taxon>Malus</taxon>
    </lineage>
</organism>
<protein>
    <submittedName>
        <fullName evidence="1">Uncharacterized protein</fullName>
    </submittedName>
</protein>
<evidence type="ECO:0000313" key="1">
    <source>
        <dbReference type="EMBL" id="RXH83921.1"/>
    </source>
</evidence>
<keyword evidence="2" id="KW-1185">Reference proteome</keyword>
<reference evidence="1 2" key="1">
    <citation type="submission" date="2018-10" db="EMBL/GenBank/DDBJ databases">
        <title>A high-quality apple genome assembly.</title>
        <authorList>
            <person name="Hu J."/>
        </authorList>
    </citation>
    <scope>NUCLEOTIDE SEQUENCE [LARGE SCALE GENOMIC DNA]</scope>
    <source>
        <strain evidence="2">cv. HFTH1</strain>
        <tissue evidence="1">Young leaf</tissue>
    </source>
</reference>
<accession>A0A498IR36</accession>
<evidence type="ECO:0000313" key="2">
    <source>
        <dbReference type="Proteomes" id="UP000290289"/>
    </source>
</evidence>
<comment type="caution">
    <text evidence="1">The sequence shown here is derived from an EMBL/GenBank/DDBJ whole genome shotgun (WGS) entry which is preliminary data.</text>
</comment>
<dbReference type="AlphaFoldDB" id="A0A498IR36"/>
<dbReference type="EMBL" id="RDQH01000337">
    <property type="protein sequence ID" value="RXH83921.1"/>
    <property type="molecule type" value="Genomic_DNA"/>
</dbReference>
<name>A0A498IR36_MALDO</name>
<gene>
    <name evidence="1" type="ORF">DVH24_013166</name>
</gene>
<proteinExistence type="predicted"/>
<dbReference type="Proteomes" id="UP000290289">
    <property type="component" value="Chromosome 11"/>
</dbReference>
<sequence>MNNLYVHGFPQHAFNHYFPDYEEDDNVEECPSYGYDENHMKPTYELPTYGYTVGGFSSPMEYDCWPTNDYQLNNNNLKDWPTYGYDKKLLFF</sequence>